<keyword evidence="5 8" id="KW-0862">Zinc</keyword>
<dbReference type="GO" id="GO:0000123">
    <property type="term" value="C:histone acetyltransferase complex"/>
    <property type="evidence" value="ECO:0007669"/>
    <property type="project" value="TreeGrafter"/>
</dbReference>
<evidence type="ECO:0000256" key="2">
    <source>
        <dbReference type="ARBA" id="ARBA00010210"/>
    </source>
</evidence>
<keyword evidence="12" id="KW-1185">Reference proteome</keyword>
<evidence type="ECO:0000256" key="8">
    <source>
        <dbReference type="PIRSR" id="PIRSR628651-51"/>
    </source>
</evidence>
<feature type="domain" description="PHD-type" evidence="10">
    <location>
        <begin position="16"/>
        <end position="68"/>
    </location>
</feature>
<dbReference type="OrthoDB" id="5411773at2759"/>
<keyword evidence="3 8" id="KW-0479">Metal-binding</keyword>
<sequence>MATVGSKSGTNDGNEPQYCLCNRGSSGIMIRCDNVDSCKLKWFHLECVGLSAAPSSKDKWYCPDCRGHLHTEEEESIPPRLLQVSAGELMRIRSQKPRLADVPDDRLREMIVSVKKSKWKTQQQHRVQENQQHAGSNHINMALPDEPAWNPAKIFE</sequence>
<evidence type="ECO:0000259" key="10">
    <source>
        <dbReference type="PROSITE" id="PS50016"/>
    </source>
</evidence>
<evidence type="ECO:0000256" key="7">
    <source>
        <dbReference type="PIRSR" id="PIRSR628651-50"/>
    </source>
</evidence>
<dbReference type="InterPro" id="IPR013083">
    <property type="entry name" value="Znf_RING/FYVE/PHD"/>
</dbReference>
<evidence type="ECO:0000256" key="9">
    <source>
        <dbReference type="PROSITE-ProRule" id="PRU00146"/>
    </source>
</evidence>
<evidence type="ECO:0000256" key="3">
    <source>
        <dbReference type="ARBA" id="ARBA00022723"/>
    </source>
</evidence>
<feature type="binding site" evidence="8">
    <location>
        <position position="32"/>
    </location>
    <ligand>
        <name>Zn(2+)</name>
        <dbReference type="ChEBI" id="CHEBI:29105"/>
        <label>2</label>
    </ligand>
</feature>
<feature type="binding site" evidence="8">
    <location>
        <position position="38"/>
    </location>
    <ligand>
        <name>Zn(2+)</name>
        <dbReference type="ChEBI" id="CHEBI:29105"/>
        <label>2</label>
    </ligand>
</feature>
<feature type="binding site" evidence="8">
    <location>
        <position position="19"/>
    </location>
    <ligand>
        <name>Zn(2+)</name>
        <dbReference type="ChEBI" id="CHEBI:29105"/>
        <label>1</label>
    </ligand>
</feature>
<feature type="site" description="Histone H3K4me3 binding" evidence="7">
    <location>
        <position position="29"/>
    </location>
</feature>
<feature type="site" description="Histone H3K4me3 binding" evidence="7">
    <location>
        <position position="18"/>
    </location>
</feature>
<dbReference type="Proteomes" id="UP000007115">
    <property type="component" value="Unassembled WGS sequence"/>
</dbReference>
<dbReference type="GeneID" id="25794251"/>
<feature type="binding site" evidence="8">
    <location>
        <position position="47"/>
    </location>
    <ligand>
        <name>Zn(2+)</name>
        <dbReference type="ChEBI" id="CHEBI:29105"/>
        <label>1</label>
    </ligand>
</feature>
<keyword evidence="6" id="KW-0539">Nucleus</keyword>
<evidence type="ECO:0000256" key="4">
    <source>
        <dbReference type="ARBA" id="ARBA00022771"/>
    </source>
</evidence>
<name>G9N2V4_HYPVG</name>
<dbReference type="PROSITE" id="PS50016">
    <property type="entry name" value="ZF_PHD_2"/>
    <property type="match status" value="1"/>
</dbReference>
<dbReference type="eggNOG" id="KOG1973">
    <property type="taxonomic scope" value="Eukaryota"/>
</dbReference>
<evidence type="ECO:0000256" key="6">
    <source>
        <dbReference type="ARBA" id="ARBA00023242"/>
    </source>
</evidence>
<feature type="site" description="Histone H3K4me3 binding" evidence="7">
    <location>
        <position position="33"/>
    </location>
</feature>
<dbReference type="HOGENOM" id="CLU_1686855_0_0_1"/>
<keyword evidence="4 9" id="KW-0863">Zinc-finger</keyword>
<dbReference type="GO" id="GO:0008270">
    <property type="term" value="F:zinc ion binding"/>
    <property type="evidence" value="ECO:0007669"/>
    <property type="project" value="UniProtKB-KW"/>
</dbReference>
<dbReference type="InParanoid" id="G9N2V4"/>
<feature type="binding site" evidence="8">
    <location>
        <position position="62"/>
    </location>
    <ligand>
        <name>Zn(2+)</name>
        <dbReference type="ChEBI" id="CHEBI:29105"/>
        <label>2</label>
    </ligand>
</feature>
<reference evidence="11 12" key="1">
    <citation type="journal article" date="2011" name="Genome Biol.">
        <title>Comparative genome sequence analysis underscores mycoparasitism as the ancestral life style of Trichoderma.</title>
        <authorList>
            <person name="Kubicek C.P."/>
            <person name="Herrera-Estrella A."/>
            <person name="Seidl-Seiboth V."/>
            <person name="Martinez D.A."/>
            <person name="Druzhinina I.S."/>
            <person name="Thon M."/>
            <person name="Zeilinger S."/>
            <person name="Casas-Flores S."/>
            <person name="Horwitz B.A."/>
            <person name="Mukherjee P.K."/>
            <person name="Mukherjee M."/>
            <person name="Kredics L."/>
            <person name="Alcaraz L.D."/>
            <person name="Aerts A."/>
            <person name="Antal Z."/>
            <person name="Atanasova L."/>
            <person name="Cervantes-Badillo M.G."/>
            <person name="Challacombe J."/>
            <person name="Chertkov O."/>
            <person name="McCluskey K."/>
            <person name="Coulpier F."/>
            <person name="Deshpande N."/>
            <person name="von Doehren H."/>
            <person name="Ebbole D.J."/>
            <person name="Esquivel-Naranjo E.U."/>
            <person name="Fekete E."/>
            <person name="Flipphi M."/>
            <person name="Glaser F."/>
            <person name="Gomez-Rodriguez E.Y."/>
            <person name="Gruber S."/>
            <person name="Han C."/>
            <person name="Henrissat B."/>
            <person name="Hermosa R."/>
            <person name="Hernandez-Onate M."/>
            <person name="Karaffa L."/>
            <person name="Kosti I."/>
            <person name="Le Crom S."/>
            <person name="Lindquist E."/>
            <person name="Lucas S."/>
            <person name="Luebeck M."/>
            <person name="Luebeck P.S."/>
            <person name="Margeot A."/>
            <person name="Metz B."/>
            <person name="Misra M."/>
            <person name="Nevalainen H."/>
            <person name="Omann M."/>
            <person name="Packer N."/>
            <person name="Perrone G."/>
            <person name="Uresti-Rivera E.E."/>
            <person name="Salamov A."/>
            <person name="Schmoll M."/>
            <person name="Seiboth B."/>
            <person name="Shapiro H."/>
            <person name="Sukno S."/>
            <person name="Tamayo-Ramos J.A."/>
            <person name="Tisch D."/>
            <person name="Wiest A."/>
            <person name="Wilkinson H.H."/>
            <person name="Zhang M."/>
            <person name="Coutinho P.M."/>
            <person name="Kenerley C.M."/>
            <person name="Monte E."/>
            <person name="Baker S.E."/>
            <person name="Grigoriev I.V."/>
        </authorList>
    </citation>
    <scope>NUCLEOTIDE SEQUENCE [LARGE SCALE GENOMIC DNA]</scope>
    <source>
        <strain evidence="12">Gv29-8 / FGSC 10586</strain>
    </source>
</reference>
<dbReference type="Pfam" id="PF00628">
    <property type="entry name" value="PHD"/>
    <property type="match status" value="1"/>
</dbReference>
<comment type="subcellular location">
    <subcellularLocation>
        <location evidence="1">Nucleus</location>
    </subcellularLocation>
</comment>
<dbReference type="SMART" id="SM00249">
    <property type="entry name" value="PHD"/>
    <property type="match status" value="1"/>
</dbReference>
<dbReference type="GO" id="GO:0005634">
    <property type="term" value="C:nucleus"/>
    <property type="evidence" value="ECO:0007669"/>
    <property type="project" value="UniProtKB-SubCell"/>
</dbReference>
<dbReference type="RefSeq" id="XP_013953206.1">
    <property type="nucleotide sequence ID" value="XM_014097731.1"/>
</dbReference>
<evidence type="ECO:0000256" key="1">
    <source>
        <dbReference type="ARBA" id="ARBA00004123"/>
    </source>
</evidence>
<dbReference type="InterPro" id="IPR028651">
    <property type="entry name" value="ING_fam"/>
</dbReference>
<dbReference type="SUPFAM" id="SSF57903">
    <property type="entry name" value="FYVE/PHD zinc finger"/>
    <property type="match status" value="1"/>
</dbReference>
<comment type="similarity">
    <text evidence="2">Belongs to the ING family.</text>
</comment>
<dbReference type="PANTHER" id="PTHR10333">
    <property type="entry name" value="INHIBITOR OF GROWTH PROTEIN"/>
    <property type="match status" value="1"/>
</dbReference>
<feature type="site" description="Histone H3K4me3 binding" evidence="7">
    <location>
        <position position="42"/>
    </location>
</feature>
<dbReference type="AlphaFoldDB" id="G9N2V4"/>
<dbReference type="CDD" id="cd15505">
    <property type="entry name" value="PHD_ING"/>
    <property type="match status" value="1"/>
</dbReference>
<dbReference type="InterPro" id="IPR001965">
    <property type="entry name" value="Znf_PHD"/>
</dbReference>
<protein>
    <recommendedName>
        <fullName evidence="10">PHD-type domain-containing protein</fullName>
    </recommendedName>
</protein>
<feature type="binding site" evidence="8">
    <location>
        <position position="65"/>
    </location>
    <ligand>
        <name>Zn(2+)</name>
        <dbReference type="ChEBI" id="CHEBI:29105"/>
        <label>2</label>
    </ligand>
</feature>
<dbReference type="InterPro" id="IPR019787">
    <property type="entry name" value="Znf_PHD-finger"/>
</dbReference>
<organism evidence="11 12">
    <name type="scientific">Hypocrea virens (strain Gv29-8 / FGSC 10586)</name>
    <name type="common">Gliocladium virens</name>
    <name type="synonym">Trichoderma virens</name>
    <dbReference type="NCBI Taxonomy" id="413071"/>
    <lineage>
        <taxon>Eukaryota</taxon>
        <taxon>Fungi</taxon>
        <taxon>Dikarya</taxon>
        <taxon>Ascomycota</taxon>
        <taxon>Pezizomycotina</taxon>
        <taxon>Sordariomycetes</taxon>
        <taxon>Hypocreomycetidae</taxon>
        <taxon>Hypocreales</taxon>
        <taxon>Hypocreaceae</taxon>
        <taxon>Trichoderma</taxon>
    </lineage>
</organism>
<accession>G9N2V4</accession>
<dbReference type="InterPro" id="IPR011011">
    <property type="entry name" value="Znf_FYVE_PHD"/>
</dbReference>
<feature type="binding site" evidence="8">
    <location>
        <position position="21"/>
    </location>
    <ligand>
        <name>Zn(2+)</name>
        <dbReference type="ChEBI" id="CHEBI:29105"/>
        <label>1</label>
    </ligand>
</feature>
<dbReference type="GO" id="GO:0006355">
    <property type="term" value="P:regulation of DNA-templated transcription"/>
    <property type="evidence" value="ECO:0007669"/>
    <property type="project" value="TreeGrafter"/>
</dbReference>
<evidence type="ECO:0000313" key="12">
    <source>
        <dbReference type="Proteomes" id="UP000007115"/>
    </source>
</evidence>
<dbReference type="VEuPathDB" id="FungiDB:TRIVIDRAFT_43930"/>
<comment type="caution">
    <text evidence="11">The sequence shown here is derived from an EMBL/GenBank/DDBJ whole genome shotgun (WGS) entry which is preliminary data.</text>
</comment>
<dbReference type="EMBL" id="ABDF02000085">
    <property type="protein sequence ID" value="EHK19013.1"/>
    <property type="molecule type" value="Genomic_DNA"/>
</dbReference>
<proteinExistence type="inferred from homology"/>
<gene>
    <name evidence="11" type="ORF">TRIVIDRAFT_43930</name>
</gene>
<dbReference type="STRING" id="413071.G9N2V4"/>
<dbReference type="PANTHER" id="PTHR10333:SF94">
    <property type="entry name" value="FINGER DOMAIN PROTEIN, PUTATIVE (AFU_ORTHOLOGUE AFUA_3G11940)-RELATED"/>
    <property type="match status" value="1"/>
</dbReference>
<dbReference type="GO" id="GO:0004402">
    <property type="term" value="F:histone acetyltransferase activity"/>
    <property type="evidence" value="ECO:0007669"/>
    <property type="project" value="TreeGrafter"/>
</dbReference>
<feature type="binding site" evidence="8">
    <location>
        <position position="44"/>
    </location>
    <ligand>
        <name>Zn(2+)</name>
        <dbReference type="ChEBI" id="CHEBI:29105"/>
        <label>1</label>
    </ligand>
</feature>
<evidence type="ECO:0000313" key="11">
    <source>
        <dbReference type="EMBL" id="EHK19013.1"/>
    </source>
</evidence>
<dbReference type="Gene3D" id="3.30.40.10">
    <property type="entry name" value="Zinc/RING finger domain, C3HC4 (zinc finger)"/>
    <property type="match status" value="1"/>
</dbReference>
<evidence type="ECO:0000256" key="5">
    <source>
        <dbReference type="ARBA" id="ARBA00022833"/>
    </source>
</evidence>